<dbReference type="PANTHER" id="PTHR42760">
    <property type="entry name" value="SHORT-CHAIN DEHYDROGENASES/REDUCTASES FAMILY MEMBER"/>
    <property type="match status" value="1"/>
</dbReference>
<organism evidence="4 5">
    <name type="scientific">Burkholderia contaminans</name>
    <dbReference type="NCBI Taxonomy" id="488447"/>
    <lineage>
        <taxon>Bacteria</taxon>
        <taxon>Pseudomonadati</taxon>
        <taxon>Pseudomonadota</taxon>
        <taxon>Betaproteobacteria</taxon>
        <taxon>Burkholderiales</taxon>
        <taxon>Burkholderiaceae</taxon>
        <taxon>Burkholderia</taxon>
        <taxon>Burkholderia cepacia complex</taxon>
    </lineage>
</organism>
<name>A0A2S5DS44_9BURK</name>
<dbReference type="Gene3D" id="3.40.50.720">
    <property type="entry name" value="NAD(P)-binding Rossmann-like Domain"/>
    <property type="match status" value="1"/>
</dbReference>
<comment type="similarity">
    <text evidence="1">Belongs to the short-chain dehydrogenases/reductases (SDR) family.</text>
</comment>
<dbReference type="InterPro" id="IPR020904">
    <property type="entry name" value="Sc_DH/Rdtase_CS"/>
</dbReference>
<feature type="domain" description="Ketoreductase" evidence="3">
    <location>
        <begin position="10"/>
        <end position="197"/>
    </location>
</feature>
<protein>
    <submittedName>
        <fullName evidence="4">SDR family NAD(P)-dependent oxidoreductase</fullName>
    </submittedName>
</protein>
<dbReference type="AlphaFoldDB" id="A0A2S5DS44"/>
<dbReference type="EMBL" id="PQVP01000002">
    <property type="protein sequence ID" value="POZ81905.1"/>
    <property type="molecule type" value="Genomic_DNA"/>
</dbReference>
<dbReference type="RefSeq" id="WP_089439872.1">
    <property type="nucleotide sequence ID" value="NZ_CM009575.1"/>
</dbReference>
<dbReference type="InterPro" id="IPR036291">
    <property type="entry name" value="NAD(P)-bd_dom_sf"/>
</dbReference>
<evidence type="ECO:0000313" key="5">
    <source>
        <dbReference type="Proteomes" id="UP000238655"/>
    </source>
</evidence>
<gene>
    <name evidence="4" type="ORF">C3743_16535</name>
</gene>
<dbReference type="SMART" id="SM00822">
    <property type="entry name" value="PKS_KR"/>
    <property type="match status" value="1"/>
</dbReference>
<sequence>MGRSINLEGKVALVTGASSGLGQRFAQVLSQAGAKVVLASRRVERLKELRAEIEAAGGAAHVVSLDVTDVQSIKAAVAHAETEAGTIDILVNNSGVSTMQKLVDVTPEDFEFVFDTNTRGAFFVAQEVAKRMIMRANGSGNGKPPCRIINIASVAGLRVFPQIGLYAMSKAAVVQMTRAMALEWGRHGINVNAICPGYIDTEINHYLWETEQGQKLQSMLPRRRVGKPQDLDGLLLLLAADESQFINGSIISADDGFGLA</sequence>
<dbReference type="PANTHER" id="PTHR42760:SF133">
    <property type="entry name" value="3-OXOACYL-[ACYL-CARRIER-PROTEIN] REDUCTASE"/>
    <property type="match status" value="1"/>
</dbReference>
<comment type="caution">
    <text evidence="4">The sequence shown here is derived from an EMBL/GenBank/DDBJ whole genome shotgun (WGS) entry which is preliminary data.</text>
</comment>
<accession>A0A2S5DS44</accession>
<dbReference type="Pfam" id="PF13561">
    <property type="entry name" value="adh_short_C2"/>
    <property type="match status" value="1"/>
</dbReference>
<evidence type="ECO:0000313" key="4">
    <source>
        <dbReference type="EMBL" id="POZ81905.1"/>
    </source>
</evidence>
<dbReference type="FunFam" id="3.40.50.720:FF:000084">
    <property type="entry name" value="Short-chain dehydrogenase reductase"/>
    <property type="match status" value="1"/>
</dbReference>
<dbReference type="InterPro" id="IPR057326">
    <property type="entry name" value="KR_dom"/>
</dbReference>
<dbReference type="NCBIfam" id="NF005559">
    <property type="entry name" value="PRK07231.1"/>
    <property type="match status" value="1"/>
</dbReference>
<dbReference type="SUPFAM" id="SSF51735">
    <property type="entry name" value="NAD(P)-binding Rossmann-fold domains"/>
    <property type="match status" value="1"/>
</dbReference>
<dbReference type="CDD" id="cd05233">
    <property type="entry name" value="SDR_c"/>
    <property type="match status" value="1"/>
</dbReference>
<dbReference type="NCBIfam" id="NF005402">
    <property type="entry name" value="PRK06949.1"/>
    <property type="match status" value="1"/>
</dbReference>
<dbReference type="GO" id="GO:0006633">
    <property type="term" value="P:fatty acid biosynthetic process"/>
    <property type="evidence" value="ECO:0007669"/>
    <property type="project" value="TreeGrafter"/>
</dbReference>
<evidence type="ECO:0000256" key="1">
    <source>
        <dbReference type="ARBA" id="ARBA00006484"/>
    </source>
</evidence>
<dbReference type="GO" id="GO:0016616">
    <property type="term" value="F:oxidoreductase activity, acting on the CH-OH group of donors, NAD or NADP as acceptor"/>
    <property type="evidence" value="ECO:0007669"/>
    <property type="project" value="TreeGrafter"/>
</dbReference>
<dbReference type="PRINTS" id="PR00081">
    <property type="entry name" value="GDHRDH"/>
</dbReference>
<dbReference type="Proteomes" id="UP000238655">
    <property type="component" value="Chromosome 1"/>
</dbReference>
<evidence type="ECO:0000259" key="3">
    <source>
        <dbReference type="SMART" id="SM00822"/>
    </source>
</evidence>
<dbReference type="PRINTS" id="PR00080">
    <property type="entry name" value="SDRFAMILY"/>
</dbReference>
<reference evidence="4 5" key="1">
    <citation type="submission" date="2018-01" db="EMBL/GenBank/DDBJ databases">
        <title>Successful Treatment of Persistent Burkholderia cepacia Bacteremia with Ceftazidime-Avibactam.</title>
        <authorList>
            <person name="Tamma P."/>
            <person name="Fan Y."/>
            <person name="Bergman Y."/>
            <person name="Sick-Samuels A."/>
            <person name="Hsu A."/>
            <person name="Timp W."/>
            <person name="Simner P."/>
        </authorList>
    </citation>
    <scope>NUCLEOTIDE SEQUENCE [LARGE SCALE GENOMIC DNA]</scope>
    <source>
        <strain evidence="4 5">170816</strain>
    </source>
</reference>
<keyword evidence="2" id="KW-0560">Oxidoreductase</keyword>
<dbReference type="InterPro" id="IPR002347">
    <property type="entry name" value="SDR_fam"/>
</dbReference>
<dbReference type="PROSITE" id="PS00061">
    <property type="entry name" value="ADH_SHORT"/>
    <property type="match status" value="1"/>
</dbReference>
<dbReference type="GO" id="GO:0048038">
    <property type="term" value="F:quinone binding"/>
    <property type="evidence" value="ECO:0007669"/>
    <property type="project" value="TreeGrafter"/>
</dbReference>
<evidence type="ECO:0000256" key="2">
    <source>
        <dbReference type="ARBA" id="ARBA00023002"/>
    </source>
</evidence>
<proteinExistence type="inferred from homology"/>